<feature type="region of interest" description="Disordered" evidence="1">
    <location>
        <begin position="462"/>
        <end position="700"/>
    </location>
</feature>
<feature type="compositionally biased region" description="Polar residues" evidence="1">
    <location>
        <begin position="638"/>
        <end position="651"/>
    </location>
</feature>
<feature type="compositionally biased region" description="Low complexity" evidence="1">
    <location>
        <begin position="475"/>
        <end position="495"/>
    </location>
</feature>
<dbReference type="GO" id="GO:0010494">
    <property type="term" value="C:cytoplasmic stress granule"/>
    <property type="evidence" value="ECO:0007669"/>
    <property type="project" value="TreeGrafter"/>
</dbReference>
<dbReference type="AlphaFoldDB" id="A0A8T2NK18"/>
<dbReference type="GO" id="GO:0005654">
    <property type="term" value="C:nucleoplasm"/>
    <property type="evidence" value="ECO:0007669"/>
    <property type="project" value="TreeGrafter"/>
</dbReference>
<dbReference type="Proteomes" id="UP000824540">
    <property type="component" value="Unassembled WGS sequence"/>
</dbReference>
<feature type="compositionally biased region" description="Basic and acidic residues" evidence="1">
    <location>
        <begin position="182"/>
        <end position="201"/>
    </location>
</feature>
<evidence type="ECO:0000256" key="1">
    <source>
        <dbReference type="SAM" id="MobiDB-lite"/>
    </source>
</evidence>
<feature type="compositionally biased region" description="Polar residues" evidence="1">
    <location>
        <begin position="146"/>
        <end position="157"/>
    </location>
</feature>
<feature type="non-terminal residue" evidence="2">
    <location>
        <position position="1"/>
    </location>
</feature>
<comment type="caution">
    <text evidence="2">The sequence shown here is derived from an EMBL/GenBank/DDBJ whole genome shotgun (WGS) entry which is preliminary data.</text>
</comment>
<feature type="compositionally biased region" description="Polar residues" evidence="1">
    <location>
        <begin position="304"/>
        <end position="313"/>
    </location>
</feature>
<feature type="compositionally biased region" description="Polar residues" evidence="1">
    <location>
        <begin position="228"/>
        <end position="238"/>
    </location>
</feature>
<evidence type="ECO:0000313" key="3">
    <source>
        <dbReference type="Proteomes" id="UP000824540"/>
    </source>
</evidence>
<keyword evidence="3" id="KW-1185">Reference proteome</keyword>
<feature type="region of interest" description="Disordered" evidence="1">
    <location>
        <begin position="396"/>
        <end position="420"/>
    </location>
</feature>
<proteinExistence type="predicted"/>
<protein>
    <recommendedName>
        <fullName evidence="4">Nuclear FMR1 interacting protein 2</fullName>
    </recommendedName>
</protein>
<dbReference type="InterPro" id="IPR032747">
    <property type="entry name" value="NUFIP2"/>
</dbReference>
<evidence type="ECO:0008006" key="4">
    <source>
        <dbReference type="Google" id="ProtNLM"/>
    </source>
</evidence>
<dbReference type="OrthoDB" id="8849279at2759"/>
<feature type="compositionally biased region" description="Basic and acidic residues" evidence="1">
    <location>
        <begin position="69"/>
        <end position="90"/>
    </location>
</feature>
<dbReference type="PANTHER" id="PTHR28333:SF2">
    <property type="entry name" value="FMR1-INTERACTING PROTEIN NUFIP2"/>
    <property type="match status" value="1"/>
</dbReference>
<feature type="compositionally biased region" description="Polar residues" evidence="1">
    <location>
        <begin position="92"/>
        <end position="108"/>
    </location>
</feature>
<sequence>MLVRRGLGVEGTAKRRRRNVLSTTGSRVVVVSLKSLALIGRLSSLHITRSVRQSAHWLEPESVPCYTSMEERPSDRPHEKRYHHGGERSPSRTKTSLKNDPSQCQHQETQTKKAGNGKINGSVTEREKTPSASDSVGIPYPANGNGHRSQLDSNWKLKQSGKAHPTLSKTGCRGGHGYRNSMDSRNDRTPDLRAYEGKKEPGTLPNGVVPLSSGLFTNGYPCKPSPDNDGSGSESSYATPKKRKSPRSGAKGAEPVTQPLQETTTNPLKQEPEPPIPEQTEKPAAIKVEAPASAARAKHASVSTVAPNPTATPLPSCEPLRKNSDSKATGSSFSKKHEDRPSKAKSNASSKEKEDSWTLFKPPPVFPVDNSSAKIVPKISYASKVKENLNKAAQAVGEVPAAPSPQSAPSQAPGRPSQVPMSAMKTITSSSFANGPLSGEGNGCSLSGPLFASASTVALDNVAPGMEEGSGLTNSAPSSSSSSSSSFSAAPSVSVTGEPRKHGLFVYPLAPSSSNMQPALPSGRQTDPPAPTPAPAPTNQKALGDIFQNQWGLSFINDPSTGPEGGGAVPRHPSGKGKAPEVTFQGDCPTPLPTHGGLEAAPSLKAPELEKRTSPQPHSSVLKLGPPPPPAQTREGAAQTQPSGPTDGQTDTEARSLSAIVFASPKEPPSVVVEALRASPTNGATSPLPRGPSHSKGLDR</sequence>
<reference evidence="2" key="1">
    <citation type="thesis" date="2021" institute="BYU ScholarsArchive" country="Provo, UT, USA">
        <title>Applications of and Algorithms for Genome Assembly and Genomic Analyses with an Emphasis on Marine Teleosts.</title>
        <authorList>
            <person name="Pickett B.D."/>
        </authorList>
    </citation>
    <scope>NUCLEOTIDE SEQUENCE</scope>
    <source>
        <strain evidence="2">HI-2016</strain>
    </source>
</reference>
<feature type="compositionally biased region" description="Polar residues" evidence="1">
    <location>
        <begin position="547"/>
        <end position="560"/>
    </location>
</feature>
<organism evidence="2 3">
    <name type="scientific">Albula glossodonta</name>
    <name type="common">roundjaw bonefish</name>
    <dbReference type="NCBI Taxonomy" id="121402"/>
    <lineage>
        <taxon>Eukaryota</taxon>
        <taxon>Metazoa</taxon>
        <taxon>Chordata</taxon>
        <taxon>Craniata</taxon>
        <taxon>Vertebrata</taxon>
        <taxon>Euteleostomi</taxon>
        <taxon>Actinopterygii</taxon>
        <taxon>Neopterygii</taxon>
        <taxon>Teleostei</taxon>
        <taxon>Albuliformes</taxon>
        <taxon>Albulidae</taxon>
        <taxon>Albula</taxon>
    </lineage>
</organism>
<dbReference type="Pfam" id="PF15293">
    <property type="entry name" value="NUFIP2"/>
    <property type="match status" value="1"/>
</dbReference>
<feature type="compositionally biased region" description="Low complexity" evidence="1">
    <location>
        <begin position="400"/>
        <end position="418"/>
    </location>
</feature>
<name>A0A8T2NK18_9TELE</name>
<accession>A0A8T2NK18</accession>
<gene>
    <name evidence="2" type="ORF">JZ751_021411</name>
</gene>
<dbReference type="EMBL" id="JAFBMS010000042">
    <property type="protein sequence ID" value="KAG9340589.1"/>
    <property type="molecule type" value="Genomic_DNA"/>
</dbReference>
<feature type="compositionally biased region" description="Low complexity" evidence="1">
    <location>
        <begin position="290"/>
        <end position="303"/>
    </location>
</feature>
<dbReference type="GO" id="GO:0003723">
    <property type="term" value="F:RNA binding"/>
    <property type="evidence" value="ECO:0007669"/>
    <property type="project" value="InterPro"/>
</dbReference>
<evidence type="ECO:0000313" key="2">
    <source>
        <dbReference type="EMBL" id="KAG9340589.1"/>
    </source>
</evidence>
<dbReference type="PANTHER" id="PTHR28333">
    <property type="entry name" value="NUCLEAR FRAGILE X MENTAL RETARDATION-INTERACTING PROTEIN 2"/>
    <property type="match status" value="1"/>
</dbReference>
<feature type="region of interest" description="Disordered" evidence="1">
    <location>
        <begin position="67"/>
        <end position="364"/>
    </location>
</feature>